<dbReference type="OrthoDB" id="6089788at2"/>
<dbReference type="RefSeq" id="WP_119911323.1">
    <property type="nucleotide sequence ID" value="NZ_QZCH01000018.1"/>
</dbReference>
<reference evidence="2 3" key="1">
    <citation type="submission" date="2018-09" db="EMBL/GenBank/DDBJ databases">
        <authorList>
            <person name="Wang F."/>
        </authorList>
    </citation>
    <scope>NUCLEOTIDE SEQUENCE [LARGE SCALE GENOMIC DNA]</scope>
    <source>
        <strain evidence="2 3">PLHSC7-2</strain>
    </source>
</reference>
<comment type="caution">
    <text evidence="2">The sequence shown here is derived from an EMBL/GenBank/DDBJ whole genome shotgun (WGS) entry which is preliminary data.</text>
</comment>
<dbReference type="EMBL" id="QZCH01000018">
    <property type="protein sequence ID" value="RJG42307.1"/>
    <property type="molecule type" value="Genomic_DNA"/>
</dbReference>
<proteinExistence type="predicted"/>
<feature type="region of interest" description="Disordered" evidence="1">
    <location>
        <begin position="37"/>
        <end position="61"/>
    </location>
</feature>
<dbReference type="Proteomes" id="UP000283255">
    <property type="component" value="Unassembled WGS sequence"/>
</dbReference>
<keyword evidence="3" id="KW-1185">Reference proteome</keyword>
<evidence type="ECO:0008006" key="4">
    <source>
        <dbReference type="Google" id="ProtNLM"/>
    </source>
</evidence>
<evidence type="ECO:0000313" key="3">
    <source>
        <dbReference type="Proteomes" id="UP000283255"/>
    </source>
</evidence>
<protein>
    <recommendedName>
        <fullName evidence="4">Motility protein</fullName>
    </recommendedName>
</protein>
<evidence type="ECO:0000256" key="1">
    <source>
        <dbReference type="SAM" id="MobiDB-lite"/>
    </source>
</evidence>
<name>A0A418YCQ1_9GAMM</name>
<organism evidence="2 3">
    <name type="scientific">Motilimonas pumila</name>
    <dbReference type="NCBI Taxonomy" id="2303987"/>
    <lineage>
        <taxon>Bacteria</taxon>
        <taxon>Pseudomonadati</taxon>
        <taxon>Pseudomonadota</taxon>
        <taxon>Gammaproteobacteria</taxon>
        <taxon>Alteromonadales</taxon>
        <taxon>Alteromonadales genera incertae sedis</taxon>
        <taxon>Motilimonas</taxon>
    </lineage>
</organism>
<accession>A0A418YCQ1</accession>
<gene>
    <name evidence="2" type="ORF">D1Z90_13590</name>
</gene>
<sequence>MEVSGSTGQQAWAAAMGKKEQALQGQQTLQLIQSATQQPMAQTPPKVDPASPVGQNINITV</sequence>
<evidence type="ECO:0000313" key="2">
    <source>
        <dbReference type="EMBL" id="RJG42307.1"/>
    </source>
</evidence>
<reference evidence="2 3" key="2">
    <citation type="submission" date="2019-01" db="EMBL/GenBank/DDBJ databases">
        <title>Motilimonas pumilus sp. nov., isolated from the gut of sea cucumber (Apostichopus japonicus).</title>
        <authorList>
            <person name="Wang F.-Q."/>
            <person name="Ren L.-H."/>
            <person name="Lin Y.-W."/>
            <person name="Sun G.-H."/>
            <person name="Du Z.-J."/>
            <person name="Zhao J.-X."/>
            <person name="Liu X.-J."/>
            <person name="Liu L.-J."/>
        </authorList>
    </citation>
    <scope>NUCLEOTIDE SEQUENCE [LARGE SCALE GENOMIC DNA]</scope>
    <source>
        <strain evidence="2 3">PLHSC7-2</strain>
    </source>
</reference>
<dbReference type="AlphaFoldDB" id="A0A418YCQ1"/>